<organism evidence="8 9">
    <name type="scientific">Arundinibacter roseus</name>
    <dbReference type="NCBI Taxonomy" id="2070510"/>
    <lineage>
        <taxon>Bacteria</taxon>
        <taxon>Pseudomonadati</taxon>
        <taxon>Bacteroidota</taxon>
        <taxon>Cytophagia</taxon>
        <taxon>Cytophagales</taxon>
        <taxon>Spirosomataceae</taxon>
        <taxon>Arundinibacter</taxon>
    </lineage>
</organism>
<proteinExistence type="inferred from homology"/>
<sequence length="135" mass="14735">MLRKFLKPIPLPASAAAGILLLRVGVGVLMLLHGYAKLQRALSGDLGFADPIGLGEEVSLYLTIFSEFFCSILLVIGLGTRLALIPLLFTMAVVFLIVHGDDPFGDREHALIFFITYLTLLATGPGRYSLDQRLF</sequence>
<keyword evidence="6 7" id="KW-0472">Membrane</keyword>
<reference evidence="8 9" key="1">
    <citation type="submission" date="2019-02" db="EMBL/GenBank/DDBJ databases">
        <title>Arundinibacter roseus gen. nov., sp. nov., a new member of the family Cytophagaceae.</title>
        <authorList>
            <person name="Szuroczki S."/>
            <person name="Khayer B."/>
            <person name="Sproer C."/>
            <person name="Toumi M."/>
            <person name="Szabo A."/>
            <person name="Felfoldi T."/>
            <person name="Schumann P."/>
            <person name="Toth E."/>
        </authorList>
    </citation>
    <scope>NUCLEOTIDE SEQUENCE [LARGE SCALE GENOMIC DNA]</scope>
    <source>
        <strain evidence="8 9">DMA-k-7a</strain>
    </source>
</reference>
<accession>A0A4R4K9M4</accession>
<comment type="caution">
    <text evidence="8">The sequence shown here is derived from an EMBL/GenBank/DDBJ whole genome shotgun (WGS) entry which is preliminary data.</text>
</comment>
<dbReference type="InterPro" id="IPR051907">
    <property type="entry name" value="DoxX-like_oxidoreductase"/>
</dbReference>
<dbReference type="PANTHER" id="PTHR33452:SF1">
    <property type="entry name" value="INNER MEMBRANE PROTEIN YPHA-RELATED"/>
    <property type="match status" value="1"/>
</dbReference>
<dbReference type="AlphaFoldDB" id="A0A4R4K9M4"/>
<feature type="transmembrane region" description="Helical" evidence="7">
    <location>
        <begin position="58"/>
        <end position="75"/>
    </location>
</feature>
<evidence type="ECO:0000256" key="5">
    <source>
        <dbReference type="ARBA" id="ARBA00022989"/>
    </source>
</evidence>
<dbReference type="InterPro" id="IPR032808">
    <property type="entry name" value="DoxX"/>
</dbReference>
<feature type="transmembrane region" description="Helical" evidence="7">
    <location>
        <begin position="20"/>
        <end position="38"/>
    </location>
</feature>
<keyword evidence="3" id="KW-1003">Cell membrane</keyword>
<name>A0A4R4K9M4_9BACT</name>
<protein>
    <submittedName>
        <fullName evidence="8">DoxX family protein</fullName>
    </submittedName>
</protein>
<dbReference type="OrthoDB" id="9813193at2"/>
<evidence type="ECO:0000256" key="4">
    <source>
        <dbReference type="ARBA" id="ARBA00022692"/>
    </source>
</evidence>
<evidence type="ECO:0000256" key="2">
    <source>
        <dbReference type="ARBA" id="ARBA00006679"/>
    </source>
</evidence>
<comment type="subcellular location">
    <subcellularLocation>
        <location evidence="1">Cell membrane</location>
        <topology evidence="1">Multi-pass membrane protein</topology>
    </subcellularLocation>
</comment>
<evidence type="ECO:0000313" key="8">
    <source>
        <dbReference type="EMBL" id="TDB64233.1"/>
    </source>
</evidence>
<feature type="transmembrane region" description="Helical" evidence="7">
    <location>
        <begin position="110"/>
        <end position="130"/>
    </location>
</feature>
<comment type="similarity">
    <text evidence="2">Belongs to the DoxX family.</text>
</comment>
<dbReference type="PANTHER" id="PTHR33452">
    <property type="entry name" value="OXIDOREDUCTASE CATD-RELATED"/>
    <property type="match status" value="1"/>
</dbReference>
<keyword evidence="5 7" id="KW-1133">Transmembrane helix</keyword>
<dbReference type="EMBL" id="SMJU01000008">
    <property type="protein sequence ID" value="TDB64233.1"/>
    <property type="molecule type" value="Genomic_DNA"/>
</dbReference>
<evidence type="ECO:0000256" key="3">
    <source>
        <dbReference type="ARBA" id="ARBA00022475"/>
    </source>
</evidence>
<evidence type="ECO:0000256" key="6">
    <source>
        <dbReference type="ARBA" id="ARBA00023136"/>
    </source>
</evidence>
<gene>
    <name evidence="8" type="ORF">EZE20_13655</name>
</gene>
<dbReference type="Proteomes" id="UP000295706">
    <property type="component" value="Unassembled WGS sequence"/>
</dbReference>
<evidence type="ECO:0000313" key="9">
    <source>
        <dbReference type="Proteomes" id="UP000295706"/>
    </source>
</evidence>
<dbReference type="Pfam" id="PF07681">
    <property type="entry name" value="DoxX"/>
    <property type="match status" value="1"/>
</dbReference>
<dbReference type="GO" id="GO:0005886">
    <property type="term" value="C:plasma membrane"/>
    <property type="evidence" value="ECO:0007669"/>
    <property type="project" value="UniProtKB-SubCell"/>
</dbReference>
<keyword evidence="9" id="KW-1185">Reference proteome</keyword>
<evidence type="ECO:0000256" key="1">
    <source>
        <dbReference type="ARBA" id="ARBA00004651"/>
    </source>
</evidence>
<feature type="transmembrane region" description="Helical" evidence="7">
    <location>
        <begin position="82"/>
        <end position="98"/>
    </location>
</feature>
<keyword evidence="4 7" id="KW-0812">Transmembrane</keyword>
<evidence type="ECO:0000256" key="7">
    <source>
        <dbReference type="SAM" id="Phobius"/>
    </source>
</evidence>